<sequence>MWLYDTILQYITIGAFKIKNAVQKKCQPTVAFTRHINYLLS</sequence>
<protein>
    <submittedName>
        <fullName evidence="1">Uncharacterized protein</fullName>
    </submittedName>
</protein>
<evidence type="ECO:0000313" key="1">
    <source>
        <dbReference type="EMBL" id="KRZ46911.1"/>
    </source>
</evidence>
<name>A0A0V1KI08_9BILA</name>
<organism evidence="1 2">
    <name type="scientific">Trichinella nativa</name>
    <dbReference type="NCBI Taxonomy" id="6335"/>
    <lineage>
        <taxon>Eukaryota</taxon>
        <taxon>Metazoa</taxon>
        <taxon>Ecdysozoa</taxon>
        <taxon>Nematoda</taxon>
        <taxon>Enoplea</taxon>
        <taxon>Dorylaimia</taxon>
        <taxon>Trichinellida</taxon>
        <taxon>Trichinellidae</taxon>
        <taxon>Trichinella</taxon>
    </lineage>
</organism>
<keyword evidence="2" id="KW-1185">Reference proteome</keyword>
<comment type="caution">
    <text evidence="1">The sequence shown here is derived from an EMBL/GenBank/DDBJ whole genome shotgun (WGS) entry which is preliminary data.</text>
</comment>
<evidence type="ECO:0000313" key="2">
    <source>
        <dbReference type="Proteomes" id="UP000054721"/>
    </source>
</evidence>
<dbReference type="AlphaFoldDB" id="A0A0V1KI08"/>
<proteinExistence type="predicted"/>
<accession>A0A0V1KI08</accession>
<reference evidence="1 2" key="1">
    <citation type="submission" date="2015-05" db="EMBL/GenBank/DDBJ databases">
        <title>Evolution of Trichinella species and genotypes.</title>
        <authorList>
            <person name="Korhonen P.K."/>
            <person name="Edoardo P."/>
            <person name="Giuseppe L.R."/>
            <person name="Gasser R.B."/>
        </authorList>
    </citation>
    <scope>NUCLEOTIDE SEQUENCE [LARGE SCALE GENOMIC DNA]</scope>
    <source>
        <strain evidence="1">ISS10</strain>
    </source>
</reference>
<dbReference type="Proteomes" id="UP000054721">
    <property type="component" value="Unassembled WGS sequence"/>
</dbReference>
<gene>
    <name evidence="1" type="ORF">T02_16074</name>
</gene>
<dbReference type="EMBL" id="JYDW01001826">
    <property type="protein sequence ID" value="KRZ46911.1"/>
    <property type="molecule type" value="Genomic_DNA"/>
</dbReference>